<organism evidence="3 4">
    <name type="scientific">Celerinatantimonas yamalensis</name>
    <dbReference type="NCBI Taxonomy" id="559956"/>
    <lineage>
        <taxon>Bacteria</taxon>
        <taxon>Pseudomonadati</taxon>
        <taxon>Pseudomonadota</taxon>
        <taxon>Gammaproteobacteria</taxon>
        <taxon>Celerinatantimonadaceae</taxon>
        <taxon>Celerinatantimonas</taxon>
    </lineage>
</organism>
<protein>
    <submittedName>
        <fullName evidence="3">Alpha/beta hydrolase</fullName>
    </submittedName>
</protein>
<name>A0ABW9G4X3_9GAMM</name>
<dbReference type="InterPro" id="IPR029058">
    <property type="entry name" value="AB_hydrolase_fold"/>
</dbReference>
<dbReference type="InterPro" id="IPR050300">
    <property type="entry name" value="GDXG_lipolytic_enzyme"/>
</dbReference>
<dbReference type="Proteomes" id="UP001629953">
    <property type="component" value="Unassembled WGS sequence"/>
</dbReference>
<keyword evidence="4" id="KW-1185">Reference proteome</keyword>
<dbReference type="PANTHER" id="PTHR48081">
    <property type="entry name" value="AB HYDROLASE SUPERFAMILY PROTEIN C4A8.06C"/>
    <property type="match status" value="1"/>
</dbReference>
<comment type="caution">
    <text evidence="3">The sequence shown here is derived from an EMBL/GenBank/DDBJ whole genome shotgun (WGS) entry which is preliminary data.</text>
</comment>
<dbReference type="InterPro" id="IPR049492">
    <property type="entry name" value="BD-FAE-like_dom"/>
</dbReference>
<evidence type="ECO:0000313" key="3">
    <source>
        <dbReference type="EMBL" id="MFM2484439.1"/>
    </source>
</evidence>
<evidence type="ECO:0000259" key="2">
    <source>
        <dbReference type="Pfam" id="PF20434"/>
    </source>
</evidence>
<feature type="domain" description="BD-FAE-like" evidence="2">
    <location>
        <begin position="63"/>
        <end position="249"/>
    </location>
</feature>
<dbReference type="PANTHER" id="PTHR48081:SF6">
    <property type="entry name" value="PEPTIDASE S9 PROLYL OLIGOPEPTIDASE CATALYTIC DOMAIN-CONTAINING PROTEIN"/>
    <property type="match status" value="1"/>
</dbReference>
<dbReference type="RefSeq" id="WP_408622618.1">
    <property type="nucleotide sequence ID" value="NZ_JBEQCT010000002.1"/>
</dbReference>
<dbReference type="EMBL" id="JBEQCT010000002">
    <property type="protein sequence ID" value="MFM2484439.1"/>
    <property type="molecule type" value="Genomic_DNA"/>
</dbReference>
<gene>
    <name evidence="3" type="ORF">ABUE30_05060</name>
</gene>
<dbReference type="Gene3D" id="3.40.50.1820">
    <property type="entry name" value="alpha/beta hydrolase"/>
    <property type="match status" value="1"/>
</dbReference>
<accession>A0ABW9G4X3</accession>
<evidence type="ECO:0000313" key="4">
    <source>
        <dbReference type="Proteomes" id="UP001629953"/>
    </source>
</evidence>
<dbReference type="Pfam" id="PF20434">
    <property type="entry name" value="BD-FAE"/>
    <property type="match status" value="1"/>
</dbReference>
<reference evidence="3 4" key="1">
    <citation type="journal article" date="2013" name="Int. J. Syst. Evol. Microbiol.">
        <title>Celerinatantimonas yamalensis sp. nov., a cold-adapted diazotrophic bacterium from a cold permafrost brine.</title>
        <authorList>
            <person name="Shcherbakova V."/>
            <person name="Chuvilskaya N."/>
            <person name="Rivkina E."/>
            <person name="Demidov N."/>
            <person name="Uchaeva V."/>
            <person name="Suetin S."/>
            <person name="Suzina N."/>
            <person name="Gilichinsky D."/>
        </authorList>
    </citation>
    <scope>NUCLEOTIDE SEQUENCE [LARGE SCALE GENOMIC DNA]</scope>
    <source>
        <strain evidence="3 4">C7</strain>
    </source>
</reference>
<proteinExistence type="predicted"/>
<evidence type="ECO:0000256" key="1">
    <source>
        <dbReference type="ARBA" id="ARBA00022801"/>
    </source>
</evidence>
<dbReference type="GO" id="GO:0016787">
    <property type="term" value="F:hydrolase activity"/>
    <property type="evidence" value="ECO:0007669"/>
    <property type="project" value="UniProtKB-KW"/>
</dbReference>
<sequence length="300" mass="33399">MTQTPLDIPLWPPGHVPGSQNVKLTEQTIERSHSPAQHDRAWINISVPSLTTFIADKPNGCAIIIAPGGGYQRVVFDKEGFDLAPIFNAKGISVFVLKYRLPADGFAHRTLVPLQDAERAIRLVRSRASQWQLNPHCIGIMGFSAGGHVAANLATRYSIKAYPPIDRIDEQPTRPDFAALLYPVITMNKHFTHQGTRERLLGDTPTEAQIHDNALETQVSDDTPPTFIALANDDHAVNPMNSVLFYQQLLRHHVPAEMHIFARSGHGFGVRNAKGNAKQWPELFLNWLRELQRSATTTSD</sequence>
<dbReference type="SUPFAM" id="SSF53474">
    <property type="entry name" value="alpha/beta-Hydrolases"/>
    <property type="match status" value="1"/>
</dbReference>
<keyword evidence="1 3" id="KW-0378">Hydrolase</keyword>